<dbReference type="GO" id="GO:0046872">
    <property type="term" value="F:metal ion binding"/>
    <property type="evidence" value="ECO:0007669"/>
    <property type="project" value="UniProtKB-KW"/>
</dbReference>
<comment type="subunit">
    <text evidence="3">Homotrimer.</text>
</comment>
<comment type="similarity">
    <text evidence="2">Belongs to the fucolectin family.</text>
</comment>
<dbReference type="GO" id="GO:0001868">
    <property type="term" value="P:regulation of complement activation, lectin pathway"/>
    <property type="evidence" value="ECO:0007669"/>
    <property type="project" value="UniProtKB-ARBA"/>
</dbReference>
<evidence type="ECO:0000256" key="1">
    <source>
        <dbReference type="ARBA" id="ARBA00002219"/>
    </source>
</evidence>
<dbReference type="InterPro" id="IPR008979">
    <property type="entry name" value="Galactose-bd-like_sf"/>
</dbReference>
<accession>A0A9W7X6D7</accession>
<dbReference type="InterPro" id="IPR051941">
    <property type="entry name" value="BG_Antigen-Binding_Lectin"/>
</dbReference>
<evidence type="ECO:0000256" key="6">
    <source>
        <dbReference type="ARBA" id="ARBA00022837"/>
    </source>
</evidence>
<name>A0A9W7X6D7_TRIRA</name>
<dbReference type="SUPFAM" id="SSF49785">
    <property type="entry name" value="Galactose-binding domain-like"/>
    <property type="match status" value="3"/>
</dbReference>
<dbReference type="SMART" id="SM00607">
    <property type="entry name" value="FTP"/>
    <property type="match status" value="3"/>
</dbReference>
<feature type="domain" description="Fucolectin tachylectin-4 pentraxin-1" evidence="8">
    <location>
        <begin position="299"/>
        <end position="439"/>
    </location>
</feature>
<organism evidence="9 10">
    <name type="scientific">Triplophysa rosa</name>
    <name type="common">Cave loach</name>
    <dbReference type="NCBI Taxonomy" id="992332"/>
    <lineage>
        <taxon>Eukaryota</taxon>
        <taxon>Metazoa</taxon>
        <taxon>Chordata</taxon>
        <taxon>Craniata</taxon>
        <taxon>Vertebrata</taxon>
        <taxon>Euteleostomi</taxon>
        <taxon>Actinopterygii</taxon>
        <taxon>Neopterygii</taxon>
        <taxon>Teleostei</taxon>
        <taxon>Ostariophysi</taxon>
        <taxon>Cypriniformes</taxon>
        <taxon>Nemacheilidae</taxon>
        <taxon>Triplophysa</taxon>
    </lineage>
</organism>
<evidence type="ECO:0000259" key="8">
    <source>
        <dbReference type="SMART" id="SM00607"/>
    </source>
</evidence>
<dbReference type="InterPro" id="IPR006585">
    <property type="entry name" value="FTP1"/>
</dbReference>
<reference evidence="9" key="1">
    <citation type="submission" date="2021-02" db="EMBL/GenBank/DDBJ databases">
        <title>Comparative genomics reveals that relaxation of natural selection precedes convergent phenotypic evolution of cavefish.</title>
        <authorList>
            <person name="Peng Z."/>
        </authorList>
    </citation>
    <scope>NUCLEOTIDE SEQUENCE</scope>
    <source>
        <tissue evidence="9">Muscle</tissue>
    </source>
</reference>
<dbReference type="Gene3D" id="2.60.120.260">
    <property type="entry name" value="Galactose-binding domain-like"/>
    <property type="match status" value="3"/>
</dbReference>
<evidence type="ECO:0000256" key="2">
    <source>
        <dbReference type="ARBA" id="ARBA00010147"/>
    </source>
</evidence>
<dbReference type="GO" id="GO:0010185">
    <property type="term" value="P:regulation of cellular defense response"/>
    <property type="evidence" value="ECO:0007669"/>
    <property type="project" value="UniProtKB-ARBA"/>
</dbReference>
<gene>
    <name evidence="9" type="ORF">IRJ41_021836</name>
</gene>
<keyword evidence="4" id="KW-0479">Metal-binding</keyword>
<evidence type="ECO:0000256" key="4">
    <source>
        <dbReference type="ARBA" id="ARBA00022723"/>
    </source>
</evidence>
<evidence type="ECO:0000256" key="7">
    <source>
        <dbReference type="ARBA" id="ARBA00023157"/>
    </source>
</evidence>
<keyword evidence="7" id="KW-1015">Disulfide bond</keyword>
<dbReference type="PANTHER" id="PTHR45713">
    <property type="entry name" value="FTP DOMAIN-CONTAINING PROTEIN"/>
    <property type="match status" value="1"/>
</dbReference>
<evidence type="ECO:0000256" key="3">
    <source>
        <dbReference type="ARBA" id="ARBA00011233"/>
    </source>
</evidence>
<feature type="domain" description="Fucolectin tachylectin-4 pentraxin-1" evidence="8">
    <location>
        <begin position="25"/>
        <end position="161"/>
    </location>
</feature>
<evidence type="ECO:0000313" key="9">
    <source>
        <dbReference type="EMBL" id="KAI7814579.1"/>
    </source>
</evidence>
<dbReference type="PANTHER" id="PTHR45713:SF11">
    <property type="entry name" value="FUCOLECTIN TACHYLECTIN-4 PENTRAXIN-1 DOMAIN-CONTAINING PROTEIN"/>
    <property type="match status" value="1"/>
</dbReference>
<dbReference type="Proteomes" id="UP001059041">
    <property type="component" value="Linkage Group LG1"/>
</dbReference>
<dbReference type="AlphaFoldDB" id="A0A9W7X6D7"/>
<evidence type="ECO:0000256" key="5">
    <source>
        <dbReference type="ARBA" id="ARBA00022734"/>
    </source>
</evidence>
<evidence type="ECO:0000313" key="10">
    <source>
        <dbReference type="Proteomes" id="UP001059041"/>
    </source>
</evidence>
<sequence>DKLIHLILLSGEYTSHHHLNIIHAVNNLALKGTVTQSSTQSAWVAQRAIDGKRYGSAFCSATANESNPWWRLDLLDVYNISTVIITARSDCCPERINGAEIRIGNSLDNNGNNNPICAVTSGFLAGHTISYSCHGMEGRYVNVVMTGITSHLALCEVEVFGTENLALKGTVTQSSTYYTMVAQHAIDGKRYGPGPYCFATSTQSDPWWRLDLLEVVNISTVVITALNNLFYQTSGAEIRIGNSLDNNGNNNTICAVTPDPLTENTVSYSCHGMEGRYVNVVMTGQTNNLALCEVEVYGTENLAFRGAATHSSTPWEAPRAIDGERYGLDTYTYCSATTSESNPWWRLAIQDYYDIDTVIITARSDCCEDQTNGAEIRIGNSLENNGNNNPICAVTSGFLNGNTVSYSCHGMMGRYVNVVMTGSTSALALCEVEVYGKRNS</sequence>
<feature type="domain" description="Fucolectin tachylectin-4 pentraxin-1" evidence="8">
    <location>
        <begin position="162"/>
        <end position="298"/>
    </location>
</feature>
<protein>
    <recommendedName>
        <fullName evidence="8">Fucolectin tachylectin-4 pentraxin-1 domain-containing protein</fullName>
    </recommendedName>
</protein>
<proteinExistence type="inferred from homology"/>
<feature type="non-terminal residue" evidence="9">
    <location>
        <position position="440"/>
    </location>
</feature>
<keyword evidence="6" id="KW-0106">Calcium</keyword>
<dbReference type="EMBL" id="JAFHDT010000001">
    <property type="protein sequence ID" value="KAI7814579.1"/>
    <property type="molecule type" value="Genomic_DNA"/>
</dbReference>
<comment type="function">
    <text evidence="1">Acts as a defensive agent. Recognizes blood group fucosylated oligosaccharides including A, B, H and Lewis B-type antigens. Does not recognize Lewis A antigen and has low affinity for monovalent haptens.</text>
</comment>
<dbReference type="GO" id="GO:0042806">
    <property type="term" value="F:fucose binding"/>
    <property type="evidence" value="ECO:0007669"/>
    <property type="project" value="UniProtKB-ARBA"/>
</dbReference>
<keyword evidence="5" id="KW-0430">Lectin</keyword>
<comment type="caution">
    <text evidence="9">The sequence shown here is derived from an EMBL/GenBank/DDBJ whole genome shotgun (WGS) entry which is preliminary data.</text>
</comment>
<dbReference type="Pfam" id="PF22633">
    <property type="entry name" value="F5_F8_type_C_2"/>
    <property type="match status" value="3"/>
</dbReference>
<keyword evidence="10" id="KW-1185">Reference proteome</keyword>